<dbReference type="SMART" id="SM00060">
    <property type="entry name" value="FN3"/>
    <property type="match status" value="2"/>
</dbReference>
<dbReference type="OrthoDB" id="6130531at2759"/>
<reference evidence="4 5" key="1">
    <citation type="submission" date="2018-07" db="EMBL/GenBank/DDBJ databases">
        <title>A high quality draft genome assembly of the barn swallow (H. rustica rustica).</title>
        <authorList>
            <person name="Formenti G."/>
            <person name="Chiara M."/>
            <person name="Poveda L."/>
            <person name="Francoijs K.-J."/>
            <person name="Bonisoli-Alquati A."/>
            <person name="Canova L."/>
            <person name="Gianfranceschi L."/>
            <person name="Horner D.S."/>
            <person name="Saino N."/>
        </authorList>
    </citation>
    <scope>NUCLEOTIDE SEQUENCE [LARGE SCALE GENOMIC DNA]</scope>
    <source>
        <strain evidence="4">Chelidonia</strain>
        <tissue evidence="4">Blood</tissue>
    </source>
</reference>
<dbReference type="GO" id="GO:0030155">
    <property type="term" value="P:regulation of cell adhesion"/>
    <property type="evidence" value="ECO:0007669"/>
    <property type="project" value="TreeGrafter"/>
</dbReference>
<dbReference type="GO" id="GO:0005615">
    <property type="term" value="C:extracellular space"/>
    <property type="evidence" value="ECO:0007669"/>
    <property type="project" value="TreeGrafter"/>
</dbReference>
<dbReference type="GO" id="GO:0098966">
    <property type="term" value="C:perisynaptic extracellular matrix"/>
    <property type="evidence" value="ECO:0007669"/>
    <property type="project" value="TreeGrafter"/>
</dbReference>
<accession>A0A3M0K4T8</accession>
<name>A0A3M0K4T8_HIRRU</name>
<dbReference type="Pfam" id="PF00041">
    <property type="entry name" value="fn3"/>
    <property type="match status" value="2"/>
</dbReference>
<comment type="caution">
    <text evidence="4">The sequence shown here is derived from an EMBL/GenBank/DDBJ whole genome shotgun (WGS) entry which is preliminary data.</text>
</comment>
<dbReference type="EMBL" id="QRBI01000117">
    <property type="protein sequence ID" value="RMC08206.1"/>
    <property type="molecule type" value="Genomic_DNA"/>
</dbReference>
<dbReference type="PANTHER" id="PTHR46708:SF12">
    <property type="entry name" value="TENASCIN N"/>
    <property type="match status" value="1"/>
</dbReference>
<dbReference type="InterPro" id="IPR013783">
    <property type="entry name" value="Ig-like_fold"/>
</dbReference>
<dbReference type="SUPFAM" id="SSF49265">
    <property type="entry name" value="Fibronectin type III"/>
    <property type="match status" value="2"/>
</dbReference>
<evidence type="ECO:0000313" key="5">
    <source>
        <dbReference type="Proteomes" id="UP000269221"/>
    </source>
</evidence>
<organism evidence="4 5">
    <name type="scientific">Hirundo rustica rustica</name>
    <dbReference type="NCBI Taxonomy" id="333673"/>
    <lineage>
        <taxon>Eukaryota</taxon>
        <taxon>Metazoa</taxon>
        <taxon>Chordata</taxon>
        <taxon>Craniata</taxon>
        <taxon>Vertebrata</taxon>
        <taxon>Euteleostomi</taxon>
        <taxon>Archelosauria</taxon>
        <taxon>Archosauria</taxon>
        <taxon>Dinosauria</taxon>
        <taxon>Saurischia</taxon>
        <taxon>Theropoda</taxon>
        <taxon>Coelurosauria</taxon>
        <taxon>Aves</taxon>
        <taxon>Neognathae</taxon>
        <taxon>Neoaves</taxon>
        <taxon>Telluraves</taxon>
        <taxon>Australaves</taxon>
        <taxon>Passeriformes</taxon>
        <taxon>Sylvioidea</taxon>
        <taxon>Hirundinidae</taxon>
        <taxon>Hirundo</taxon>
    </lineage>
</organism>
<sequence>MNFASAKVINQSAVNIIWVTEEIEYSLEVEWENPPTDVQYYKLKFRSVVDMDEKQVMVPGNNDPKSRYILSGLKPGTEHEVTVIPVKDNTEEKPSSVTGRTDRHMGRYTSADGDTKEIQVGSENFMITLLDLKPDMEYVTDTWAEKGPQRSKTGSTRAVTEIDSPTVNINKHHHGEIPITLVDSPKNLVTDQVIADSATISWDRVQAPVDRYVVSYICADEHTKEIVGGKDRSITILPGLKPGMKFAIHLWAELGNKQMVLQDFLSATEELICSISWCIAQGVFPPYRNLLIGEGQDTGSTTLPPGLLMPLDHSTCMSSSGHLVSVEAGGLREVLG</sequence>
<dbReference type="CDD" id="cd00063">
    <property type="entry name" value="FN3"/>
    <property type="match status" value="2"/>
</dbReference>
<dbReference type="PANTHER" id="PTHR46708">
    <property type="entry name" value="TENASCIN"/>
    <property type="match status" value="1"/>
</dbReference>
<dbReference type="InterPro" id="IPR050991">
    <property type="entry name" value="ECM_Regulatory_Proteins"/>
</dbReference>
<evidence type="ECO:0000256" key="2">
    <source>
        <dbReference type="SAM" id="MobiDB-lite"/>
    </source>
</evidence>
<dbReference type="Gene3D" id="2.60.40.10">
    <property type="entry name" value="Immunoglobulins"/>
    <property type="match status" value="3"/>
</dbReference>
<evidence type="ECO:0000256" key="1">
    <source>
        <dbReference type="ARBA" id="ARBA00022737"/>
    </source>
</evidence>
<feature type="compositionally biased region" description="Basic and acidic residues" evidence="2">
    <location>
        <begin position="89"/>
        <end position="105"/>
    </location>
</feature>
<dbReference type="InterPro" id="IPR036116">
    <property type="entry name" value="FN3_sf"/>
</dbReference>
<dbReference type="STRING" id="333673.A0A3M0K4T8"/>
<dbReference type="AlphaFoldDB" id="A0A3M0K4T8"/>
<feature type="region of interest" description="Disordered" evidence="2">
    <location>
        <begin position="89"/>
        <end position="110"/>
    </location>
</feature>
<gene>
    <name evidence="4" type="ORF">DUI87_14447</name>
</gene>
<evidence type="ECO:0000259" key="3">
    <source>
        <dbReference type="PROSITE" id="PS50853"/>
    </source>
</evidence>
<proteinExistence type="predicted"/>
<keyword evidence="1" id="KW-0677">Repeat</keyword>
<dbReference type="PROSITE" id="PS50853">
    <property type="entry name" value="FN3"/>
    <property type="match status" value="1"/>
</dbReference>
<dbReference type="Proteomes" id="UP000269221">
    <property type="component" value="Unassembled WGS sequence"/>
</dbReference>
<protein>
    <recommendedName>
        <fullName evidence="3">Fibronectin type-III domain-containing protein</fullName>
    </recommendedName>
</protein>
<keyword evidence="5" id="KW-1185">Reference proteome</keyword>
<feature type="domain" description="Fibronectin type-III" evidence="3">
    <location>
        <begin position="13"/>
        <end position="105"/>
    </location>
</feature>
<evidence type="ECO:0000313" key="4">
    <source>
        <dbReference type="EMBL" id="RMC08206.1"/>
    </source>
</evidence>
<dbReference type="InterPro" id="IPR003961">
    <property type="entry name" value="FN3_dom"/>
</dbReference>